<dbReference type="InterPro" id="IPR049726">
    <property type="entry name" value="TtfA-like_core"/>
</dbReference>
<proteinExistence type="predicted"/>
<name>A0A3G6J2I1_9CORY</name>
<dbReference type="RefSeq" id="WP_123933040.1">
    <property type="nucleotide sequence ID" value="NZ_CP033897.1"/>
</dbReference>
<evidence type="ECO:0000256" key="1">
    <source>
        <dbReference type="SAM" id="MobiDB-lite"/>
    </source>
</evidence>
<feature type="region of interest" description="Disordered" evidence="1">
    <location>
        <begin position="238"/>
        <end position="268"/>
    </location>
</feature>
<dbReference type="Proteomes" id="UP000271587">
    <property type="component" value="Chromosome"/>
</dbReference>
<feature type="region of interest" description="Disordered" evidence="1">
    <location>
        <begin position="28"/>
        <end position="71"/>
    </location>
</feature>
<feature type="compositionally biased region" description="Basic and acidic residues" evidence="1">
    <location>
        <begin position="339"/>
        <end position="353"/>
    </location>
</feature>
<sequence length="353" mass="38856">MLFFLAAVLGLAGVALWLFDVQRNRPPRQTLPEQEPIVKAELGPEEVESPEEFSAGPPAAEPKPKRSSFQGFPAGLRREKRQWAQSQGFDFEKSDDLLAQEWERGPEGTAKNIVSGSARGTEIRLFEINGITMMAARRNAASEVLFLAQREADPDLIRVGQADDLVLMGSDQGAVQRMLDERAYRCFSLLPDAVESVWCEADWVLTQLSKPNHQQDWNQTAQAITWLADAAMVLPRRGNTDLPVPLEQMDPTRPLPPTPPAQELEQDATAANVPEPEIEATVVELPSRAAKISMGEVEQRPLGGDEIDPIGTGEKPQPSDFQGTRVLRDLSAGSSIFDDVARDLGTDPLEKDE</sequence>
<dbReference type="AlphaFoldDB" id="A0A3G6J2I1"/>
<evidence type="ECO:0000313" key="2">
    <source>
        <dbReference type="EMBL" id="AZA10600.1"/>
    </source>
</evidence>
<feature type="region of interest" description="Disordered" evidence="1">
    <location>
        <begin position="295"/>
        <end position="353"/>
    </location>
</feature>
<reference evidence="2 3" key="1">
    <citation type="submission" date="2018-11" db="EMBL/GenBank/DDBJ databases">
        <authorList>
            <person name="Kleinhagauer T."/>
            <person name="Glaeser S.P."/>
            <person name="Spergser J."/>
            <person name="Ruckert C."/>
            <person name="Kaempfer P."/>
            <person name="Busse H.-J."/>
        </authorList>
    </citation>
    <scope>NUCLEOTIDE SEQUENCE [LARGE SCALE GENOMIC DNA]</scope>
    <source>
        <strain evidence="2 3">W8</strain>
    </source>
</reference>
<protein>
    <submittedName>
        <fullName evidence="2">Uncharacterized protein</fullName>
    </submittedName>
</protein>
<dbReference type="OrthoDB" id="4427386at2"/>
<keyword evidence="3" id="KW-1185">Reference proteome</keyword>
<accession>A0A3G6J2I1</accession>
<dbReference type="EMBL" id="CP033897">
    <property type="protein sequence ID" value="AZA10600.1"/>
    <property type="molecule type" value="Genomic_DNA"/>
</dbReference>
<dbReference type="KEGG" id="cgk:CGERO_01330"/>
<dbReference type="CDD" id="cd21904">
    <property type="entry name" value="TtfA-like"/>
    <property type="match status" value="1"/>
</dbReference>
<gene>
    <name evidence="2" type="ORF">CGERO_01330</name>
</gene>
<evidence type="ECO:0000313" key="3">
    <source>
        <dbReference type="Proteomes" id="UP000271587"/>
    </source>
</evidence>
<organism evidence="2 3">
    <name type="scientific">Corynebacterium gerontici</name>
    <dbReference type="NCBI Taxonomy" id="2079234"/>
    <lineage>
        <taxon>Bacteria</taxon>
        <taxon>Bacillati</taxon>
        <taxon>Actinomycetota</taxon>
        <taxon>Actinomycetes</taxon>
        <taxon>Mycobacteriales</taxon>
        <taxon>Corynebacteriaceae</taxon>
        <taxon>Corynebacterium</taxon>
    </lineage>
</organism>